<keyword evidence="2" id="KW-1185">Reference proteome</keyword>
<organism evidence="1 2">
    <name type="scientific">Paenibacillus oryzae</name>
    <dbReference type="NCBI Taxonomy" id="1844972"/>
    <lineage>
        <taxon>Bacteria</taxon>
        <taxon>Bacillati</taxon>
        <taxon>Bacillota</taxon>
        <taxon>Bacilli</taxon>
        <taxon>Bacillales</taxon>
        <taxon>Paenibacillaceae</taxon>
        <taxon>Paenibacillus</taxon>
    </lineage>
</organism>
<evidence type="ECO:0000313" key="2">
    <source>
        <dbReference type="Proteomes" id="UP000092024"/>
    </source>
</evidence>
<dbReference type="SUPFAM" id="SSF103642">
    <property type="entry name" value="Sec-C motif"/>
    <property type="match status" value="1"/>
</dbReference>
<dbReference type="Gene3D" id="3.10.450.50">
    <property type="match status" value="1"/>
</dbReference>
<dbReference type="PANTHER" id="PTHR33747">
    <property type="entry name" value="UPF0225 PROTEIN SCO1677"/>
    <property type="match status" value="1"/>
</dbReference>
<protein>
    <recommendedName>
        <fullName evidence="3">Preprotein translocase subunit SecA</fullName>
    </recommendedName>
</protein>
<name>A0A1A5YS59_9BACL</name>
<gene>
    <name evidence="1" type="ORF">A7K91_21220</name>
</gene>
<accession>A0A1A5YS59</accession>
<dbReference type="InterPro" id="IPR004027">
    <property type="entry name" value="SEC_C_motif"/>
</dbReference>
<proteinExistence type="predicted"/>
<dbReference type="EMBL" id="LYPA01000026">
    <property type="protein sequence ID" value="OBR68461.1"/>
    <property type="molecule type" value="Genomic_DNA"/>
</dbReference>
<dbReference type="STRING" id="1844972.A7K91_21220"/>
<dbReference type="Proteomes" id="UP000092024">
    <property type="component" value="Unassembled WGS sequence"/>
</dbReference>
<dbReference type="AlphaFoldDB" id="A0A1A5YS59"/>
<comment type="caution">
    <text evidence="1">The sequence shown here is derived from an EMBL/GenBank/DDBJ whole genome shotgun (WGS) entry which is preliminary data.</text>
</comment>
<dbReference type="PANTHER" id="PTHR33747:SF9">
    <property type="entry name" value="METAL-BINDING PROTEIN"/>
    <property type="match status" value="1"/>
</dbReference>
<evidence type="ECO:0008006" key="3">
    <source>
        <dbReference type="Google" id="ProtNLM"/>
    </source>
</evidence>
<evidence type="ECO:0000313" key="1">
    <source>
        <dbReference type="EMBL" id="OBR68461.1"/>
    </source>
</evidence>
<dbReference type="Pfam" id="PF02810">
    <property type="entry name" value="SEC-C"/>
    <property type="match status" value="1"/>
</dbReference>
<sequence>MRQDKPWYLPDKKSLLKYKDSYYYEISDQYTALSAYLAQTFYGGDEYKADILCEYIQGICQFAFSFDIVLDEFERRNLTFKSEDEMNEFIHLVAEMANNTRIWQNNGFTPKELSEKFGQSAPGTLLQPSRSSGTAQGVGPVDLRTSVANNVIPFKREEKAGRNDPCPCGSGIKYKQCCLSKS</sequence>
<reference evidence="1 2" key="1">
    <citation type="submission" date="2016-05" db="EMBL/GenBank/DDBJ databases">
        <title>Paenibacillus oryzae. sp. nov., isolated from the rice root.</title>
        <authorList>
            <person name="Zhang J."/>
            <person name="Zhang X."/>
        </authorList>
    </citation>
    <scope>NUCLEOTIDE SEQUENCE [LARGE SCALE GENOMIC DNA]</scope>
    <source>
        <strain evidence="1 2">1DrF-4</strain>
    </source>
</reference>